<dbReference type="GO" id="GO:0006406">
    <property type="term" value="P:mRNA export from nucleus"/>
    <property type="evidence" value="ECO:0007669"/>
    <property type="project" value="InterPro"/>
</dbReference>
<dbReference type="Proteomes" id="UP000095287">
    <property type="component" value="Unplaced"/>
</dbReference>
<evidence type="ECO:0000256" key="1">
    <source>
        <dbReference type="ARBA" id="ARBA00022574"/>
    </source>
</evidence>
<name>A0A1I8AQY9_9BILA</name>
<evidence type="ECO:0000313" key="5">
    <source>
        <dbReference type="Proteomes" id="UP000095287"/>
    </source>
</evidence>
<dbReference type="InterPro" id="IPR019775">
    <property type="entry name" value="WD40_repeat_CS"/>
</dbReference>
<dbReference type="PROSITE" id="PS00678">
    <property type="entry name" value="WD_REPEATS_1"/>
    <property type="match status" value="1"/>
</dbReference>
<dbReference type="AlphaFoldDB" id="A0A1I8AQY9"/>
<dbReference type="SUPFAM" id="SSF50978">
    <property type="entry name" value="WD40 repeat-like"/>
    <property type="match status" value="1"/>
</dbReference>
<keyword evidence="1 4" id="KW-0853">WD repeat</keyword>
<evidence type="ECO:0000256" key="3">
    <source>
        <dbReference type="ARBA" id="ARBA00046343"/>
    </source>
</evidence>
<evidence type="ECO:0000256" key="4">
    <source>
        <dbReference type="PROSITE-ProRule" id="PRU00221"/>
    </source>
</evidence>
<accession>A0A1I8AQY9</accession>
<dbReference type="PANTHER" id="PTHR22839">
    <property type="entry name" value="THO COMPLEX SUBUNIT 3 THO3"/>
    <property type="match status" value="1"/>
</dbReference>
<organism evidence="5 6">
    <name type="scientific">Steinernema glaseri</name>
    <dbReference type="NCBI Taxonomy" id="37863"/>
    <lineage>
        <taxon>Eukaryota</taxon>
        <taxon>Metazoa</taxon>
        <taxon>Ecdysozoa</taxon>
        <taxon>Nematoda</taxon>
        <taxon>Chromadorea</taxon>
        <taxon>Rhabditida</taxon>
        <taxon>Tylenchina</taxon>
        <taxon>Panagrolaimomorpha</taxon>
        <taxon>Strongyloidoidea</taxon>
        <taxon>Steinernematidae</taxon>
        <taxon>Steinernema</taxon>
    </lineage>
</organism>
<dbReference type="PANTHER" id="PTHR22839:SF0">
    <property type="entry name" value="THO COMPLEX SUBUNIT 3"/>
    <property type="match status" value="1"/>
</dbReference>
<dbReference type="InterPro" id="IPR036322">
    <property type="entry name" value="WD40_repeat_dom_sf"/>
</dbReference>
<keyword evidence="5" id="KW-1185">Reference proteome</keyword>
<reference evidence="6" key="1">
    <citation type="submission" date="2016-11" db="UniProtKB">
        <authorList>
            <consortium name="WormBaseParasite"/>
        </authorList>
    </citation>
    <scope>IDENTIFICATION</scope>
</reference>
<dbReference type="GO" id="GO:0000445">
    <property type="term" value="C:THO complex part of transcription export complex"/>
    <property type="evidence" value="ECO:0007669"/>
    <property type="project" value="TreeGrafter"/>
</dbReference>
<sequence length="401" mass="44181">MTPFRDFLARICDVTHVDQFKMIDGIIQFDRTYSSPVRSFPADLFSFDKDRSRSSSRCRSPVVVQDICPKKPLSDIVSCIDHFKGHSKSRGVEVLKATQSGADCVAFSCDGSYVAAGTRSTNVVTIGAVDKTSYKVKHVFDGHGHEDLIAAVDFHPKQPPVLVSAGLSDKTVRIWDLRGTASHTRVGVNQLNAPIAKCKYSPDGRYIIVADEGDTMTLLDGRTFGTVATIRMKDGCRDLCFHPSGKFIFMAAGNGRVDVYSVPKNLEHVKSIAAHSNQAHCNSIAISSDGSTMAVGASDSICSLWELDRLMCTRNVGRMDWPVNAVAFSYCDNLLAIGGEDRFLDISYQKTAERVAEVPLDRECIALAWHPKAYLLAYITNAYDSRERDPCPVRLFGYTKN</sequence>
<dbReference type="InterPro" id="IPR015943">
    <property type="entry name" value="WD40/YVTN_repeat-like_dom_sf"/>
</dbReference>
<evidence type="ECO:0000256" key="2">
    <source>
        <dbReference type="ARBA" id="ARBA00022737"/>
    </source>
</evidence>
<dbReference type="Pfam" id="PF00400">
    <property type="entry name" value="WD40"/>
    <property type="match status" value="2"/>
</dbReference>
<proteinExistence type="inferred from homology"/>
<dbReference type="InterPro" id="IPR001680">
    <property type="entry name" value="WD40_rpt"/>
</dbReference>
<dbReference type="PROSITE" id="PS50082">
    <property type="entry name" value="WD_REPEATS_2"/>
    <property type="match status" value="1"/>
</dbReference>
<keyword evidence="2" id="KW-0677">Repeat</keyword>
<feature type="repeat" description="WD" evidence="4">
    <location>
        <begin position="142"/>
        <end position="178"/>
    </location>
</feature>
<dbReference type="SMART" id="SM00320">
    <property type="entry name" value="WD40"/>
    <property type="match status" value="6"/>
</dbReference>
<dbReference type="InterPro" id="IPR040132">
    <property type="entry name" value="Tex1/THOC3"/>
</dbReference>
<dbReference type="PROSITE" id="PS50294">
    <property type="entry name" value="WD_REPEATS_REGION"/>
    <property type="match status" value="1"/>
</dbReference>
<comment type="similarity">
    <text evidence="3">Belongs to the THOC3 family.</text>
</comment>
<protein>
    <submittedName>
        <fullName evidence="6">WD_REPEATS_REGION domain-containing protein</fullName>
    </submittedName>
</protein>
<evidence type="ECO:0000313" key="6">
    <source>
        <dbReference type="WBParaSite" id="L893_g798.t1"/>
    </source>
</evidence>
<dbReference type="Gene3D" id="2.130.10.10">
    <property type="entry name" value="YVTN repeat-like/Quinoprotein amine dehydrogenase"/>
    <property type="match status" value="2"/>
</dbReference>
<dbReference type="WBParaSite" id="L893_g798.t1">
    <property type="protein sequence ID" value="L893_g798.t1"/>
    <property type="gene ID" value="L893_g798"/>
</dbReference>